<dbReference type="EMBL" id="BMGR01000001">
    <property type="protein sequence ID" value="GGF89218.1"/>
    <property type="molecule type" value="Genomic_DNA"/>
</dbReference>
<feature type="region of interest" description="Disordered" evidence="2">
    <location>
        <begin position="139"/>
        <end position="168"/>
    </location>
</feature>
<dbReference type="SUPFAM" id="SSF55383">
    <property type="entry name" value="Copper amine oxidase, domain N"/>
    <property type="match status" value="1"/>
</dbReference>
<organism evidence="5 6">
    <name type="scientific">Paenibacillus abyssi</name>
    <dbReference type="NCBI Taxonomy" id="1340531"/>
    <lineage>
        <taxon>Bacteria</taxon>
        <taxon>Bacillati</taxon>
        <taxon>Bacillota</taxon>
        <taxon>Bacilli</taxon>
        <taxon>Bacillales</taxon>
        <taxon>Paenibacillaceae</taxon>
        <taxon>Paenibacillus</taxon>
    </lineage>
</organism>
<evidence type="ECO:0000256" key="3">
    <source>
        <dbReference type="SAM" id="SignalP"/>
    </source>
</evidence>
<dbReference type="Gene3D" id="2.60.40.3500">
    <property type="match status" value="1"/>
</dbReference>
<evidence type="ECO:0000256" key="2">
    <source>
        <dbReference type="SAM" id="MobiDB-lite"/>
    </source>
</evidence>
<dbReference type="InterPro" id="IPR050695">
    <property type="entry name" value="N-acetylmuramoyl_amidase_3"/>
</dbReference>
<reference evidence="5" key="2">
    <citation type="submission" date="2020-09" db="EMBL/GenBank/DDBJ databases">
        <authorList>
            <person name="Sun Q."/>
            <person name="Zhou Y."/>
        </authorList>
    </citation>
    <scope>NUCLEOTIDE SEQUENCE</scope>
    <source>
        <strain evidence="5">CGMCC 1.12987</strain>
    </source>
</reference>
<dbReference type="Proteomes" id="UP000644756">
    <property type="component" value="Unassembled WGS sequence"/>
</dbReference>
<dbReference type="PANTHER" id="PTHR30404:SF0">
    <property type="entry name" value="N-ACETYLMURAMOYL-L-ALANINE AMIDASE AMIC"/>
    <property type="match status" value="1"/>
</dbReference>
<name>A0A917CHI6_9BACL</name>
<dbReference type="PANTHER" id="PTHR30404">
    <property type="entry name" value="N-ACETYLMURAMOYL-L-ALANINE AMIDASE"/>
    <property type="match status" value="1"/>
</dbReference>
<reference evidence="5" key="1">
    <citation type="journal article" date="2014" name="Int. J. Syst. Evol. Microbiol.">
        <title>Complete genome sequence of Corynebacterium casei LMG S-19264T (=DSM 44701T), isolated from a smear-ripened cheese.</title>
        <authorList>
            <consortium name="US DOE Joint Genome Institute (JGI-PGF)"/>
            <person name="Walter F."/>
            <person name="Albersmeier A."/>
            <person name="Kalinowski J."/>
            <person name="Ruckert C."/>
        </authorList>
    </citation>
    <scope>NUCLEOTIDE SEQUENCE</scope>
    <source>
        <strain evidence="5">CGMCC 1.12987</strain>
    </source>
</reference>
<dbReference type="InterPro" id="IPR002508">
    <property type="entry name" value="MurNAc-LAA_cat"/>
</dbReference>
<dbReference type="CDD" id="cd02696">
    <property type="entry name" value="MurNAc-LAA"/>
    <property type="match status" value="1"/>
</dbReference>
<keyword evidence="6" id="KW-1185">Reference proteome</keyword>
<dbReference type="Pfam" id="PF01520">
    <property type="entry name" value="Amidase_3"/>
    <property type="match status" value="1"/>
</dbReference>
<keyword evidence="1" id="KW-0378">Hydrolase</keyword>
<evidence type="ECO:0000256" key="1">
    <source>
        <dbReference type="ARBA" id="ARBA00022801"/>
    </source>
</evidence>
<feature type="chain" id="PRO_5037747705" description="MurNAc-LAA domain-containing protein" evidence="3">
    <location>
        <begin position="18"/>
        <end position="500"/>
    </location>
</feature>
<evidence type="ECO:0000313" key="5">
    <source>
        <dbReference type="EMBL" id="GGF89218.1"/>
    </source>
</evidence>
<comment type="caution">
    <text evidence="5">The sequence shown here is derived from an EMBL/GenBank/DDBJ whole genome shotgun (WGS) entry which is preliminary data.</text>
</comment>
<dbReference type="GO" id="GO:0030288">
    <property type="term" value="C:outer membrane-bounded periplasmic space"/>
    <property type="evidence" value="ECO:0007669"/>
    <property type="project" value="TreeGrafter"/>
</dbReference>
<dbReference type="InterPro" id="IPR012854">
    <property type="entry name" value="Cu_amine_oxidase-like_N"/>
</dbReference>
<gene>
    <name evidence="5" type="ORF">GCM10010916_03190</name>
</gene>
<evidence type="ECO:0000259" key="4">
    <source>
        <dbReference type="SMART" id="SM00646"/>
    </source>
</evidence>
<dbReference type="Gene3D" id="3.40.630.40">
    <property type="entry name" value="Zn-dependent exopeptidases"/>
    <property type="match status" value="1"/>
</dbReference>
<proteinExistence type="predicted"/>
<feature type="signal peptide" evidence="3">
    <location>
        <begin position="1"/>
        <end position="17"/>
    </location>
</feature>
<protein>
    <recommendedName>
        <fullName evidence="4">MurNAc-LAA domain-containing protein</fullName>
    </recommendedName>
</protein>
<dbReference type="SMART" id="SM00646">
    <property type="entry name" value="Ami_3"/>
    <property type="match status" value="1"/>
</dbReference>
<accession>A0A917CHI6</accession>
<keyword evidence="3" id="KW-0732">Signal</keyword>
<feature type="domain" description="MurNAc-LAA" evidence="4">
    <location>
        <begin position="388"/>
        <end position="495"/>
    </location>
</feature>
<dbReference type="GO" id="GO:0008745">
    <property type="term" value="F:N-acetylmuramoyl-L-alanine amidase activity"/>
    <property type="evidence" value="ECO:0007669"/>
    <property type="project" value="InterPro"/>
</dbReference>
<dbReference type="GO" id="GO:0009253">
    <property type="term" value="P:peptidoglycan catabolic process"/>
    <property type="evidence" value="ECO:0007669"/>
    <property type="project" value="InterPro"/>
</dbReference>
<dbReference type="AlphaFoldDB" id="A0A917CHI6"/>
<sequence length="500" mass="54430">MLTLSVLLALWPNASYAATAVPVPVPKLFLDGKSLVSDVNPLLRNNYTLVPISTIAKGLGHQAQWFPQTRTVNVHNGTTTVVLKINDNKALINDAEVEMDAPAIIVSGRTMVPLRFVGEQMGLDLFWDNPSKSVHMYQKAPPKVEDDVSVDSGSGSSPGEGGDAGTVIPGDVPTVVDPILNVAARPVPTDAAGIVKDIVYDGTSKVTINYEGTITPKNAFTLKNTDRIVLDLPYSAFAPEFVKGFELDNNGVRKTEGRMLAANHPSLYNVRYSYFSDKPTTVRVVLDLSTASTFTVTQSEGQIQIDVAKPDPANIPLTDKNGNKIYKIVIDAGHGAKDPGAISVSKKTEKEFNLSIALKMKALLDKEPRIKPYLTRSDDTFLELKDRAKYANDLKADLFMSIHANSFTPQTTGTETYYSRSDSKAFADVIHKHLVKATGLPDRKVKQANFLVIRQTTMPAVLIEAGFLSNTRDEQVLFSEAAQNRIAAELVAGIKAYLKL</sequence>
<dbReference type="Pfam" id="PF07833">
    <property type="entry name" value="Cu_amine_oxidN1"/>
    <property type="match status" value="1"/>
</dbReference>
<dbReference type="Gene3D" id="3.30.457.10">
    <property type="entry name" value="Copper amine oxidase-like, N-terminal domain"/>
    <property type="match status" value="1"/>
</dbReference>
<dbReference type="InterPro" id="IPR036582">
    <property type="entry name" value="Mao_N_sf"/>
</dbReference>
<dbReference type="SUPFAM" id="SSF53187">
    <property type="entry name" value="Zn-dependent exopeptidases"/>
    <property type="match status" value="1"/>
</dbReference>
<evidence type="ECO:0000313" key="6">
    <source>
        <dbReference type="Proteomes" id="UP000644756"/>
    </source>
</evidence>